<accession>A0AA87U3Q6</accession>
<dbReference type="PROSITE" id="PS50885">
    <property type="entry name" value="HAMP"/>
    <property type="match status" value="2"/>
</dbReference>
<dbReference type="PANTHER" id="PTHR43531">
    <property type="entry name" value="PROTEIN ICFG"/>
    <property type="match status" value="1"/>
</dbReference>
<feature type="domain" description="HAMP" evidence="7">
    <location>
        <begin position="218"/>
        <end position="271"/>
    </location>
</feature>
<keyword evidence="2" id="KW-0145">Chemotaxis</keyword>
<dbReference type="InterPro" id="IPR003660">
    <property type="entry name" value="HAMP_dom"/>
</dbReference>
<dbReference type="Gene3D" id="6.10.340.10">
    <property type="match status" value="1"/>
</dbReference>
<comment type="caution">
    <text evidence="8">The sequence shown here is derived from an EMBL/GenBank/DDBJ whole genome shotgun (WGS) entry which is preliminary data.</text>
</comment>
<evidence type="ECO:0000256" key="3">
    <source>
        <dbReference type="ARBA" id="ARBA00029447"/>
    </source>
</evidence>
<comment type="similarity">
    <text evidence="3">Belongs to the methyl-accepting chemotaxis (MCP) protein family.</text>
</comment>
<evidence type="ECO:0000313" key="9">
    <source>
        <dbReference type="Proteomes" id="UP000026941"/>
    </source>
</evidence>
<dbReference type="GO" id="GO:0006935">
    <property type="term" value="P:chemotaxis"/>
    <property type="evidence" value="ECO:0007669"/>
    <property type="project" value="UniProtKB-KW"/>
</dbReference>
<dbReference type="CDD" id="cd06225">
    <property type="entry name" value="HAMP"/>
    <property type="match status" value="1"/>
</dbReference>
<dbReference type="Proteomes" id="UP000026941">
    <property type="component" value="Unassembled WGS sequence"/>
</dbReference>
<dbReference type="Pfam" id="PF17201">
    <property type="entry name" value="Cache_3-Cache_2"/>
    <property type="match status" value="1"/>
</dbReference>
<dbReference type="Gene3D" id="1.10.287.950">
    <property type="entry name" value="Methyl-accepting chemotaxis protein"/>
    <property type="match status" value="1"/>
</dbReference>
<keyword evidence="5" id="KW-0472">Membrane</keyword>
<dbReference type="PROSITE" id="PS50111">
    <property type="entry name" value="CHEMOTAXIS_TRANSDUC_2"/>
    <property type="match status" value="1"/>
</dbReference>
<dbReference type="GeneID" id="86851406"/>
<evidence type="ECO:0000256" key="1">
    <source>
        <dbReference type="ARBA" id="ARBA00004370"/>
    </source>
</evidence>
<dbReference type="SMART" id="SM00304">
    <property type="entry name" value="HAMP"/>
    <property type="match status" value="2"/>
</dbReference>
<comment type="subcellular location">
    <subcellularLocation>
        <location evidence="1">Membrane</location>
    </subcellularLocation>
</comment>
<dbReference type="EMBL" id="BAYX01000003">
    <property type="protein sequence ID" value="GAJ92439.1"/>
    <property type="molecule type" value="Genomic_DNA"/>
</dbReference>
<dbReference type="Pfam" id="PF00015">
    <property type="entry name" value="MCPsignal"/>
    <property type="match status" value="1"/>
</dbReference>
<evidence type="ECO:0000259" key="7">
    <source>
        <dbReference type="PROSITE" id="PS50885"/>
    </source>
</evidence>
<keyword evidence="5" id="KW-1133">Transmembrane helix</keyword>
<dbReference type="CDD" id="cd11386">
    <property type="entry name" value="MCP_signal"/>
    <property type="match status" value="1"/>
</dbReference>
<dbReference type="AlphaFoldDB" id="A0AA87U3Q6"/>
<dbReference type="SUPFAM" id="SSF103190">
    <property type="entry name" value="Sensory domain-like"/>
    <property type="match status" value="1"/>
</dbReference>
<dbReference type="GO" id="GO:0016020">
    <property type="term" value="C:membrane"/>
    <property type="evidence" value="ECO:0007669"/>
    <property type="project" value="UniProtKB-SubCell"/>
</dbReference>
<evidence type="ECO:0000256" key="4">
    <source>
        <dbReference type="PROSITE-ProRule" id="PRU00284"/>
    </source>
</evidence>
<dbReference type="InterPro" id="IPR004089">
    <property type="entry name" value="MCPsignal_dom"/>
</dbReference>
<organism evidence="8 9">
    <name type="scientific">Rhizobium rhizogenes NBRC 13257</name>
    <dbReference type="NCBI Taxonomy" id="1220581"/>
    <lineage>
        <taxon>Bacteria</taxon>
        <taxon>Pseudomonadati</taxon>
        <taxon>Pseudomonadota</taxon>
        <taxon>Alphaproteobacteria</taxon>
        <taxon>Hyphomicrobiales</taxon>
        <taxon>Rhizobiaceae</taxon>
        <taxon>Rhizobium/Agrobacterium group</taxon>
        <taxon>Rhizobium</taxon>
    </lineage>
</organism>
<dbReference type="FunFam" id="1.10.287.950:FF:000001">
    <property type="entry name" value="Methyl-accepting chemotaxis sensory transducer"/>
    <property type="match status" value="1"/>
</dbReference>
<dbReference type="InterPro" id="IPR029151">
    <property type="entry name" value="Sensor-like_sf"/>
</dbReference>
<dbReference type="RefSeq" id="WP_042471116.1">
    <property type="nucleotide sequence ID" value="NZ_BAYX01000003.1"/>
</dbReference>
<dbReference type="SUPFAM" id="SSF58104">
    <property type="entry name" value="Methyl-accepting chemotaxis protein (MCP) signaling domain"/>
    <property type="match status" value="1"/>
</dbReference>
<feature type="transmembrane region" description="Helical" evidence="5">
    <location>
        <begin position="170"/>
        <end position="189"/>
    </location>
</feature>
<dbReference type="Pfam" id="PF00672">
    <property type="entry name" value="HAMP"/>
    <property type="match status" value="1"/>
</dbReference>
<dbReference type="GO" id="GO:0007165">
    <property type="term" value="P:signal transduction"/>
    <property type="evidence" value="ECO:0007669"/>
    <property type="project" value="UniProtKB-KW"/>
</dbReference>
<feature type="domain" description="HAMP" evidence="7">
    <location>
        <begin position="299"/>
        <end position="351"/>
    </location>
</feature>
<reference evidence="8 9" key="1">
    <citation type="submission" date="2014-05" db="EMBL/GenBank/DDBJ databases">
        <title>Whole genome shotgun sequence of Rhizobium rhizogenes NBRC 13257.</title>
        <authorList>
            <person name="Katano-Makiyama Y."/>
            <person name="Hosoyama A."/>
            <person name="Hashimoto M."/>
            <person name="Hosoyama Y."/>
            <person name="Noguchi M."/>
            <person name="Tsuchikane K."/>
            <person name="Kimura A."/>
            <person name="Ohji S."/>
            <person name="Ichikawa N."/>
            <person name="Yamazoe A."/>
            <person name="Fujita N."/>
        </authorList>
    </citation>
    <scope>NUCLEOTIDE SEQUENCE [LARGE SCALE GENOMIC DNA]</scope>
    <source>
        <strain evidence="8 9">NBRC 13257</strain>
    </source>
</reference>
<dbReference type="InterPro" id="IPR051310">
    <property type="entry name" value="MCP_chemotaxis"/>
</dbReference>
<gene>
    <name evidence="8" type="ORF">RRH01S_03_05140</name>
</gene>
<evidence type="ECO:0000256" key="5">
    <source>
        <dbReference type="SAM" id="Phobius"/>
    </source>
</evidence>
<dbReference type="PANTHER" id="PTHR43531:SF11">
    <property type="entry name" value="METHYL-ACCEPTING CHEMOTAXIS PROTEIN 3"/>
    <property type="match status" value="1"/>
</dbReference>
<sequence length="614" mass="65905">MLRFLSTSIVRQVVAITLGLLAVSTAAIVAVTYYNLSRDVMDSAVADARDASRAMAILYAAGDDGAKIALKDTELASVTEEKIPAFSDHDLVDRAAQSIAGVATIFEKQDSDYVRVSTNVKKQDGSRAVGTKLAADHPAQPVLARGEAYYGPAQLFGRNFMTGYFPVKNAAGANVGILFIGIPMEVYFARLNNLQLLVLTAGGAVMAFVGLFAFFAIRRTIRPLQALTTTVHTISAGNLGGSIPCVEKKNEFGEIGRALEAFRDSARARRDLETQAAEQRTLAEAERSRNDTDKRTLDDQIEFAVNQIAVGLGRLAQGDVSQTIETPFVGRLEQLRIDFNASLVRLQDTLSRIRNSATTIQHNSNAMRSSAGELSKRTEAQAANLEETAAAVEEITVTVRSSAERAREANNAVALTKKTADSSDTVVGDAVAAMNRIEQASRQIEQIIEVIDDIAFQTNLLALNAGIEAARAGDAGKGFAVVAQEVRELAQRSAVAAREIKGLIEKSTREVTAGSELVQKTGGMLASISQEIVAISKHVETIATGSRDQATALQEVNGTVNAMDQMTQKNAAMVEETTQASRGLAEEADILMNLLQQFRIEGTAQDDRRARRAA</sequence>
<proteinExistence type="inferred from homology"/>
<feature type="transmembrane region" description="Helical" evidence="5">
    <location>
        <begin position="196"/>
        <end position="217"/>
    </location>
</feature>
<name>A0AA87U3Q6_RHIRH</name>
<dbReference type="InterPro" id="IPR033462">
    <property type="entry name" value="Cache_3-Cache_2"/>
</dbReference>
<keyword evidence="5" id="KW-0812">Transmembrane</keyword>
<evidence type="ECO:0000313" key="8">
    <source>
        <dbReference type="EMBL" id="GAJ92439.1"/>
    </source>
</evidence>
<dbReference type="SUPFAM" id="SSF158472">
    <property type="entry name" value="HAMP domain-like"/>
    <property type="match status" value="1"/>
</dbReference>
<dbReference type="SMART" id="SM00283">
    <property type="entry name" value="MA"/>
    <property type="match status" value="1"/>
</dbReference>
<keyword evidence="4" id="KW-0807">Transducer</keyword>
<feature type="transmembrane region" description="Helical" evidence="5">
    <location>
        <begin position="12"/>
        <end position="34"/>
    </location>
</feature>
<evidence type="ECO:0000259" key="6">
    <source>
        <dbReference type="PROSITE" id="PS50111"/>
    </source>
</evidence>
<protein>
    <submittedName>
        <fullName evidence="8">Methyl-accepting chemotaxis protein</fullName>
    </submittedName>
</protein>
<feature type="domain" description="Methyl-accepting transducer" evidence="6">
    <location>
        <begin position="356"/>
        <end position="585"/>
    </location>
</feature>
<evidence type="ECO:0000256" key="2">
    <source>
        <dbReference type="ARBA" id="ARBA00022500"/>
    </source>
</evidence>